<gene>
    <name evidence="3" type="ORF">ACFFNX_12440</name>
</gene>
<dbReference type="Gene3D" id="3.40.710.10">
    <property type="entry name" value="DD-peptidase/beta-lactamase superfamily"/>
    <property type="match status" value="1"/>
</dbReference>
<name>A0ABV5YD79_9ACTN</name>
<sequence>MIFLLRRGLPVLAALLVLVLGTACSNGTPEAGPQQYSSTPLPTVTASASPTFSSSARDRLTRRLSDDLGANAARFSLSIRDRTTGISYTYHPSVRVATASIIKVEFLIGLLLKAQKEGRGLTAAEKSLAQPMIHVSSNEAATSIFTEIGGYPGFNAVSRRLGLRNTTPGTGGWGTTITSAQDQIRVLGALTSSHGPLTAAGRRYVLGLMADVASDENWGVSAASAPGETFAVKVGLLSRTVDDGTWIVNCIGRVVNGGHTFLIAAISDRNVEMRGGEQRIEDASRLAVSAMLKAER</sequence>
<feature type="region of interest" description="Disordered" evidence="1">
    <location>
        <begin position="29"/>
        <end position="54"/>
    </location>
</feature>
<dbReference type="Proteomes" id="UP001589627">
    <property type="component" value="Unassembled WGS sequence"/>
</dbReference>
<organism evidence="3 4">
    <name type="scientific">Actinoallomurus acaciae</name>
    <dbReference type="NCBI Taxonomy" id="502577"/>
    <lineage>
        <taxon>Bacteria</taxon>
        <taxon>Bacillati</taxon>
        <taxon>Actinomycetota</taxon>
        <taxon>Actinomycetes</taxon>
        <taxon>Streptosporangiales</taxon>
        <taxon>Thermomonosporaceae</taxon>
        <taxon>Actinoallomurus</taxon>
    </lineage>
</organism>
<feature type="compositionally biased region" description="Low complexity" evidence="1">
    <location>
        <begin position="43"/>
        <end position="54"/>
    </location>
</feature>
<feature type="compositionally biased region" description="Polar residues" evidence="1">
    <location>
        <begin position="29"/>
        <end position="42"/>
    </location>
</feature>
<dbReference type="PANTHER" id="PTHR35333">
    <property type="entry name" value="BETA-LACTAMASE"/>
    <property type="match status" value="1"/>
</dbReference>
<evidence type="ECO:0000256" key="2">
    <source>
        <dbReference type="SAM" id="SignalP"/>
    </source>
</evidence>
<evidence type="ECO:0008006" key="5">
    <source>
        <dbReference type="Google" id="ProtNLM"/>
    </source>
</evidence>
<dbReference type="RefSeq" id="WP_378199762.1">
    <property type="nucleotide sequence ID" value="NZ_JBHLZP010000069.1"/>
</dbReference>
<evidence type="ECO:0000256" key="1">
    <source>
        <dbReference type="SAM" id="MobiDB-lite"/>
    </source>
</evidence>
<protein>
    <recommendedName>
        <fullName evidence="5">Beta-lactamase class A</fullName>
    </recommendedName>
</protein>
<evidence type="ECO:0000313" key="3">
    <source>
        <dbReference type="EMBL" id="MFB9832995.1"/>
    </source>
</evidence>
<dbReference type="PANTHER" id="PTHR35333:SF3">
    <property type="entry name" value="BETA-LACTAMASE-TYPE TRANSPEPTIDASE FOLD CONTAINING PROTEIN"/>
    <property type="match status" value="1"/>
</dbReference>
<proteinExistence type="predicted"/>
<evidence type="ECO:0000313" key="4">
    <source>
        <dbReference type="Proteomes" id="UP001589627"/>
    </source>
</evidence>
<reference evidence="3 4" key="1">
    <citation type="submission" date="2024-09" db="EMBL/GenBank/DDBJ databases">
        <authorList>
            <person name="Sun Q."/>
            <person name="Mori K."/>
        </authorList>
    </citation>
    <scope>NUCLEOTIDE SEQUENCE [LARGE SCALE GENOMIC DNA]</scope>
    <source>
        <strain evidence="3 4">TBRC 0563</strain>
    </source>
</reference>
<feature type="chain" id="PRO_5046633553" description="Beta-lactamase class A" evidence="2">
    <location>
        <begin position="26"/>
        <end position="296"/>
    </location>
</feature>
<keyword evidence="4" id="KW-1185">Reference proteome</keyword>
<comment type="caution">
    <text evidence="3">The sequence shown here is derived from an EMBL/GenBank/DDBJ whole genome shotgun (WGS) entry which is preliminary data.</text>
</comment>
<dbReference type="InterPro" id="IPR000871">
    <property type="entry name" value="Beta-lactam_class-A"/>
</dbReference>
<dbReference type="InterPro" id="IPR012338">
    <property type="entry name" value="Beta-lactam/transpept-like"/>
</dbReference>
<dbReference type="PROSITE" id="PS51257">
    <property type="entry name" value="PROKAR_LIPOPROTEIN"/>
    <property type="match status" value="1"/>
</dbReference>
<accession>A0ABV5YD79</accession>
<dbReference type="EMBL" id="JBHLZP010000069">
    <property type="protein sequence ID" value="MFB9832995.1"/>
    <property type="molecule type" value="Genomic_DNA"/>
</dbReference>
<feature type="signal peptide" evidence="2">
    <location>
        <begin position="1"/>
        <end position="25"/>
    </location>
</feature>
<keyword evidence="2" id="KW-0732">Signal</keyword>
<dbReference type="SUPFAM" id="SSF56601">
    <property type="entry name" value="beta-lactamase/transpeptidase-like"/>
    <property type="match status" value="1"/>
</dbReference>